<comment type="caution">
    <text evidence="6">Lacks conserved residue(s) required for the propagation of feature annotation.</text>
</comment>
<dbReference type="GO" id="GO:0004222">
    <property type="term" value="F:metalloendopeptidase activity"/>
    <property type="evidence" value="ECO:0007669"/>
    <property type="project" value="UniProtKB-UniRule"/>
</dbReference>
<evidence type="ECO:0000256" key="2">
    <source>
        <dbReference type="ARBA" id="ARBA00022723"/>
    </source>
</evidence>
<evidence type="ECO:0000256" key="3">
    <source>
        <dbReference type="ARBA" id="ARBA00022801"/>
    </source>
</evidence>
<dbReference type="PROSITE" id="PS51864">
    <property type="entry name" value="ASTACIN"/>
    <property type="match status" value="1"/>
</dbReference>
<evidence type="ECO:0000313" key="10">
    <source>
        <dbReference type="Proteomes" id="UP000007875"/>
    </source>
</evidence>
<dbReference type="GO" id="GO:0008270">
    <property type="term" value="F:zinc ion binding"/>
    <property type="evidence" value="ECO:0007669"/>
    <property type="project" value="UniProtKB-UniRule"/>
</dbReference>
<dbReference type="STRING" id="51511.ENSCSAVP00000016336"/>
<reference evidence="9" key="3">
    <citation type="submission" date="2025-09" db="UniProtKB">
        <authorList>
            <consortium name="Ensembl"/>
        </authorList>
    </citation>
    <scope>IDENTIFICATION</scope>
</reference>
<dbReference type="InParanoid" id="H2ZFH0"/>
<accession>H2ZFH0</accession>
<dbReference type="InterPro" id="IPR034035">
    <property type="entry name" value="Astacin-like_dom"/>
</dbReference>
<dbReference type="EC" id="3.4.24.-" evidence="7"/>
<dbReference type="PANTHER" id="PTHR10127">
    <property type="entry name" value="DISCOIDIN, CUB, EGF, LAMININ , AND ZINC METALLOPROTEASE DOMAIN CONTAINING"/>
    <property type="match status" value="1"/>
</dbReference>
<dbReference type="Proteomes" id="UP000007875">
    <property type="component" value="Unassembled WGS sequence"/>
</dbReference>
<sequence length="162" mass="18404">SINTASKEISMKTCVDFYRRASEIDYVEFIKQGHSCVSNVGRVGGRQVVSLKGKCSDHGMLVHQMLHVIGMWHEQSRHDRDQYVTINIDNVDPENRFNFKKRGRGSTVGKYDKTSIMHLDGYVFSSNQQPTIVDKTSGYAVVAQRTKLTDLDVAKINQLYQC</sequence>
<dbReference type="HOGENOM" id="CLU_017286_4_0_1"/>
<evidence type="ECO:0000256" key="6">
    <source>
        <dbReference type="PROSITE-ProRule" id="PRU01211"/>
    </source>
</evidence>
<evidence type="ECO:0000256" key="7">
    <source>
        <dbReference type="RuleBase" id="RU361183"/>
    </source>
</evidence>
<dbReference type="SUPFAM" id="SSF55486">
    <property type="entry name" value="Metalloproteases ('zincins'), catalytic domain"/>
    <property type="match status" value="1"/>
</dbReference>
<dbReference type="InterPro" id="IPR001506">
    <property type="entry name" value="Peptidase_M12A"/>
</dbReference>
<keyword evidence="4 6" id="KW-0862">Zinc</keyword>
<keyword evidence="1 7" id="KW-0645">Protease</keyword>
<dbReference type="OMA" id="NTHNIYI"/>
<dbReference type="CDD" id="cd04280">
    <property type="entry name" value="ZnMc_astacin_like"/>
    <property type="match status" value="1"/>
</dbReference>
<feature type="binding site" evidence="6">
    <location>
        <position position="63"/>
    </location>
    <ligand>
        <name>Zn(2+)</name>
        <dbReference type="ChEBI" id="CHEBI:29105"/>
        <note>catalytic</note>
    </ligand>
</feature>
<dbReference type="AlphaFoldDB" id="H2ZFH0"/>
<dbReference type="Ensembl" id="ENSCSAVT00000016517.1">
    <property type="protein sequence ID" value="ENSCSAVP00000016336.1"/>
    <property type="gene ID" value="ENSCSAVG00000009616.1"/>
</dbReference>
<dbReference type="eggNOG" id="KOG3714">
    <property type="taxonomic scope" value="Eukaryota"/>
</dbReference>
<dbReference type="Pfam" id="PF01400">
    <property type="entry name" value="Astacin"/>
    <property type="match status" value="1"/>
</dbReference>
<evidence type="ECO:0000259" key="8">
    <source>
        <dbReference type="PROSITE" id="PS51864"/>
    </source>
</evidence>
<keyword evidence="10" id="KW-1185">Reference proteome</keyword>
<protein>
    <recommendedName>
        <fullName evidence="7">Metalloendopeptidase</fullName>
        <ecNumber evidence="7">3.4.24.-</ecNumber>
    </recommendedName>
</protein>
<reference evidence="9" key="2">
    <citation type="submission" date="2025-08" db="UniProtKB">
        <authorList>
            <consortium name="Ensembl"/>
        </authorList>
    </citation>
    <scope>IDENTIFICATION</scope>
</reference>
<feature type="domain" description="Peptidase M12A" evidence="8">
    <location>
        <begin position="1"/>
        <end position="162"/>
    </location>
</feature>
<evidence type="ECO:0000256" key="4">
    <source>
        <dbReference type="ARBA" id="ARBA00022833"/>
    </source>
</evidence>
<organism evidence="9 10">
    <name type="scientific">Ciona savignyi</name>
    <name type="common">Pacific transparent sea squirt</name>
    <dbReference type="NCBI Taxonomy" id="51511"/>
    <lineage>
        <taxon>Eukaryota</taxon>
        <taxon>Metazoa</taxon>
        <taxon>Chordata</taxon>
        <taxon>Tunicata</taxon>
        <taxon>Ascidiacea</taxon>
        <taxon>Phlebobranchia</taxon>
        <taxon>Cionidae</taxon>
        <taxon>Ciona</taxon>
    </lineage>
</organism>
<keyword evidence="3 7" id="KW-0378">Hydrolase</keyword>
<dbReference type="InterPro" id="IPR024079">
    <property type="entry name" value="MetalloPept_cat_dom_sf"/>
</dbReference>
<dbReference type="PANTHER" id="PTHR10127:SF780">
    <property type="entry name" value="METALLOENDOPEPTIDASE"/>
    <property type="match status" value="1"/>
</dbReference>
<dbReference type="PRINTS" id="PR00480">
    <property type="entry name" value="ASTACIN"/>
</dbReference>
<evidence type="ECO:0000256" key="1">
    <source>
        <dbReference type="ARBA" id="ARBA00022670"/>
    </source>
</evidence>
<comment type="cofactor">
    <cofactor evidence="6 7">
        <name>Zn(2+)</name>
        <dbReference type="ChEBI" id="CHEBI:29105"/>
    </cofactor>
    <text evidence="6 7">Binds 1 zinc ion per subunit.</text>
</comment>
<dbReference type="SMART" id="SM00235">
    <property type="entry name" value="ZnMc"/>
    <property type="match status" value="1"/>
</dbReference>
<feature type="binding site" evidence="6">
    <location>
        <position position="67"/>
    </location>
    <ligand>
        <name>Zn(2+)</name>
        <dbReference type="ChEBI" id="CHEBI:29105"/>
        <note>catalytic</note>
    </ligand>
</feature>
<name>H2ZFH0_CIOSA</name>
<proteinExistence type="predicted"/>
<evidence type="ECO:0000313" key="9">
    <source>
        <dbReference type="Ensembl" id="ENSCSAVP00000016336.1"/>
    </source>
</evidence>
<feature type="binding site" evidence="6">
    <location>
        <position position="73"/>
    </location>
    <ligand>
        <name>Zn(2+)</name>
        <dbReference type="ChEBI" id="CHEBI:29105"/>
        <note>catalytic</note>
    </ligand>
</feature>
<dbReference type="InterPro" id="IPR006026">
    <property type="entry name" value="Peptidase_Metallo"/>
</dbReference>
<dbReference type="GO" id="GO:0006508">
    <property type="term" value="P:proteolysis"/>
    <property type="evidence" value="ECO:0007669"/>
    <property type="project" value="UniProtKB-KW"/>
</dbReference>
<reference evidence="10" key="1">
    <citation type="submission" date="2003-08" db="EMBL/GenBank/DDBJ databases">
        <authorList>
            <person name="Birren B."/>
            <person name="Nusbaum C."/>
            <person name="Abebe A."/>
            <person name="Abouelleil A."/>
            <person name="Adekoya E."/>
            <person name="Ait-zahra M."/>
            <person name="Allen N."/>
            <person name="Allen T."/>
            <person name="An P."/>
            <person name="Anderson M."/>
            <person name="Anderson S."/>
            <person name="Arachchi H."/>
            <person name="Armbruster J."/>
            <person name="Bachantsang P."/>
            <person name="Baldwin J."/>
            <person name="Barry A."/>
            <person name="Bayul T."/>
            <person name="Blitshsteyn B."/>
            <person name="Bloom T."/>
            <person name="Blye J."/>
            <person name="Boguslavskiy L."/>
            <person name="Borowsky M."/>
            <person name="Boukhgalter B."/>
            <person name="Brunache A."/>
            <person name="Butler J."/>
            <person name="Calixte N."/>
            <person name="Calvo S."/>
            <person name="Camarata J."/>
            <person name="Campo K."/>
            <person name="Chang J."/>
            <person name="Cheshatsang Y."/>
            <person name="Citroen M."/>
            <person name="Collymore A."/>
            <person name="Considine T."/>
            <person name="Cook A."/>
            <person name="Cooke P."/>
            <person name="Corum B."/>
            <person name="Cuomo C."/>
            <person name="David R."/>
            <person name="Dawoe T."/>
            <person name="Degray S."/>
            <person name="Dodge S."/>
            <person name="Dooley K."/>
            <person name="Dorje P."/>
            <person name="Dorjee K."/>
            <person name="Dorris L."/>
            <person name="Duffey N."/>
            <person name="Dupes A."/>
            <person name="Elkins T."/>
            <person name="Engels R."/>
            <person name="Erickson J."/>
            <person name="Farina A."/>
            <person name="Faro S."/>
            <person name="Ferreira P."/>
            <person name="Fischer H."/>
            <person name="Fitzgerald M."/>
            <person name="Foley K."/>
            <person name="Gage D."/>
            <person name="Galagan J."/>
            <person name="Gearin G."/>
            <person name="Gnerre S."/>
            <person name="Gnirke A."/>
            <person name="Goyette A."/>
            <person name="Graham J."/>
            <person name="Grandbois E."/>
            <person name="Gyaltsen K."/>
            <person name="Hafez N."/>
            <person name="Hagopian D."/>
            <person name="Hagos B."/>
            <person name="Hall J."/>
            <person name="Hatcher B."/>
            <person name="Heller A."/>
            <person name="Higgins H."/>
            <person name="Honan T."/>
            <person name="Horn A."/>
            <person name="Houde N."/>
            <person name="Hughes L."/>
            <person name="Hulme W."/>
            <person name="Husby E."/>
            <person name="Iliev I."/>
            <person name="Jaffe D."/>
            <person name="Jones C."/>
            <person name="Kamal M."/>
            <person name="Kamat A."/>
            <person name="Kamvysselis M."/>
            <person name="Karlsson E."/>
            <person name="Kells C."/>
            <person name="Kieu A."/>
            <person name="Kisner P."/>
            <person name="Kodira C."/>
            <person name="Kulbokas E."/>
            <person name="Labutti K."/>
            <person name="Lama D."/>
            <person name="Landers T."/>
            <person name="Leger J."/>
            <person name="Levine S."/>
            <person name="Lewis D."/>
            <person name="Lewis T."/>
            <person name="Lindblad-toh K."/>
            <person name="Liu X."/>
            <person name="Lokyitsang T."/>
            <person name="Lokyitsang Y."/>
            <person name="Lucien O."/>
            <person name="Lui A."/>
            <person name="Ma L.J."/>
            <person name="Mabbitt R."/>
            <person name="Macdonald J."/>
            <person name="Maclean C."/>
            <person name="Major J."/>
            <person name="Manning J."/>
            <person name="Marabella R."/>
            <person name="Maru K."/>
            <person name="Matthews C."/>
            <person name="Mauceli E."/>
            <person name="Mccarthy M."/>
            <person name="Mcdonough S."/>
            <person name="Mcghee T."/>
            <person name="Meldrim J."/>
            <person name="Meneus L."/>
            <person name="Mesirov J."/>
            <person name="Mihalev A."/>
            <person name="Mihova T."/>
            <person name="Mikkelsen T."/>
            <person name="Mlenga V."/>
            <person name="Moru K."/>
            <person name="Mozes J."/>
            <person name="Mulrain L."/>
            <person name="Munson G."/>
            <person name="Naylor J."/>
            <person name="Newes C."/>
            <person name="Nguyen C."/>
            <person name="Nguyen N."/>
            <person name="Nguyen T."/>
            <person name="Nicol R."/>
            <person name="Nielsen C."/>
            <person name="Nizzari M."/>
            <person name="Norbu C."/>
            <person name="Norbu N."/>
            <person name="O'donnell P."/>
            <person name="Okoawo O."/>
            <person name="O'leary S."/>
            <person name="Omotosho B."/>
            <person name="O'neill K."/>
            <person name="Osman S."/>
            <person name="Parker S."/>
            <person name="Perrin D."/>
            <person name="Phunkhang P."/>
            <person name="Piqani B."/>
            <person name="Purcell S."/>
            <person name="Rachupka T."/>
            <person name="Ramasamy U."/>
            <person name="Rameau R."/>
            <person name="Ray V."/>
            <person name="Raymond C."/>
            <person name="Retta R."/>
            <person name="Richardson S."/>
            <person name="Rise C."/>
            <person name="Rodriguez J."/>
            <person name="Rogers J."/>
            <person name="Rogov P."/>
            <person name="Rutman M."/>
            <person name="Schupbach R."/>
            <person name="Seaman C."/>
            <person name="Settipalli S."/>
            <person name="Sharpe T."/>
            <person name="Sheridan J."/>
            <person name="Sherpa N."/>
            <person name="Shi J."/>
            <person name="Smirnov S."/>
            <person name="Smith C."/>
            <person name="Sougnez C."/>
            <person name="Spencer B."/>
            <person name="Stalker J."/>
            <person name="Stange-thomann N."/>
            <person name="Stavropoulos S."/>
            <person name="Stetson K."/>
            <person name="Stone C."/>
            <person name="Stone S."/>
            <person name="Stubbs M."/>
            <person name="Talamas J."/>
            <person name="Tchuinga P."/>
            <person name="Tenzing P."/>
            <person name="Tesfaye S."/>
            <person name="Theodore J."/>
            <person name="Thoulutsang Y."/>
            <person name="Topham K."/>
            <person name="Towey S."/>
            <person name="Tsamla T."/>
            <person name="Tsomo N."/>
            <person name="Vallee D."/>
            <person name="Vassiliev H."/>
            <person name="Venkataraman V."/>
            <person name="Vinson J."/>
            <person name="Vo A."/>
            <person name="Wade C."/>
            <person name="Wang S."/>
            <person name="Wangchuk T."/>
            <person name="Wangdi T."/>
            <person name="Whittaker C."/>
            <person name="Wilkinson J."/>
            <person name="Wu Y."/>
            <person name="Wyman D."/>
            <person name="Yadav S."/>
            <person name="Yang S."/>
            <person name="Yang X."/>
            <person name="Yeager S."/>
            <person name="Yee E."/>
            <person name="Young G."/>
            <person name="Zainoun J."/>
            <person name="Zembeck L."/>
            <person name="Zimmer A."/>
            <person name="Zody M."/>
            <person name="Lander E."/>
        </authorList>
    </citation>
    <scope>NUCLEOTIDE SEQUENCE [LARGE SCALE GENOMIC DNA]</scope>
</reference>
<keyword evidence="5 7" id="KW-0482">Metalloprotease</keyword>
<dbReference type="GeneTree" id="ENSGT00940000154856"/>
<evidence type="ECO:0000256" key="5">
    <source>
        <dbReference type="ARBA" id="ARBA00023049"/>
    </source>
</evidence>
<keyword evidence="2 6" id="KW-0479">Metal-binding</keyword>
<dbReference type="Gene3D" id="3.40.390.10">
    <property type="entry name" value="Collagenase (Catalytic Domain)"/>
    <property type="match status" value="1"/>
</dbReference>